<proteinExistence type="predicted"/>
<feature type="non-terminal residue" evidence="2">
    <location>
        <position position="1"/>
    </location>
</feature>
<protein>
    <submittedName>
        <fullName evidence="2">Uncharacterized protein</fullName>
    </submittedName>
</protein>
<feature type="non-terminal residue" evidence="2">
    <location>
        <position position="44"/>
    </location>
</feature>
<evidence type="ECO:0000313" key="2">
    <source>
        <dbReference type="EMBL" id="GFD51461.1"/>
    </source>
</evidence>
<dbReference type="EMBL" id="BKCJ011770523">
    <property type="protein sequence ID" value="GFD51461.1"/>
    <property type="molecule type" value="Genomic_DNA"/>
</dbReference>
<evidence type="ECO:0000256" key="1">
    <source>
        <dbReference type="SAM" id="MobiDB-lite"/>
    </source>
</evidence>
<comment type="caution">
    <text evidence="2">The sequence shown here is derived from an EMBL/GenBank/DDBJ whole genome shotgun (WGS) entry which is preliminary data.</text>
</comment>
<dbReference type="AlphaFoldDB" id="A0A699X300"/>
<feature type="region of interest" description="Disordered" evidence="1">
    <location>
        <begin position="23"/>
        <end position="44"/>
    </location>
</feature>
<reference evidence="2" key="1">
    <citation type="journal article" date="2019" name="Sci. Rep.">
        <title>Draft genome of Tanacetum cinerariifolium, the natural source of mosquito coil.</title>
        <authorList>
            <person name="Yamashiro T."/>
            <person name="Shiraishi A."/>
            <person name="Satake H."/>
            <person name="Nakayama K."/>
        </authorList>
    </citation>
    <scope>NUCLEOTIDE SEQUENCE</scope>
</reference>
<gene>
    <name evidence="2" type="ORF">Tci_923430</name>
</gene>
<sequence length="44" mass="4489">FNAPPSHRRPGARVLAATCQLPRGRGRGGAAAAAGGRRLPGRNL</sequence>
<organism evidence="2">
    <name type="scientific">Tanacetum cinerariifolium</name>
    <name type="common">Dalmatian daisy</name>
    <name type="synonym">Chrysanthemum cinerariifolium</name>
    <dbReference type="NCBI Taxonomy" id="118510"/>
    <lineage>
        <taxon>Eukaryota</taxon>
        <taxon>Viridiplantae</taxon>
        <taxon>Streptophyta</taxon>
        <taxon>Embryophyta</taxon>
        <taxon>Tracheophyta</taxon>
        <taxon>Spermatophyta</taxon>
        <taxon>Magnoliopsida</taxon>
        <taxon>eudicotyledons</taxon>
        <taxon>Gunneridae</taxon>
        <taxon>Pentapetalae</taxon>
        <taxon>asterids</taxon>
        <taxon>campanulids</taxon>
        <taxon>Asterales</taxon>
        <taxon>Asteraceae</taxon>
        <taxon>Asteroideae</taxon>
        <taxon>Anthemideae</taxon>
        <taxon>Anthemidinae</taxon>
        <taxon>Tanacetum</taxon>
    </lineage>
</organism>
<name>A0A699X300_TANCI</name>
<accession>A0A699X300</accession>